<accession>A0A0F9U9P7</accession>
<evidence type="ECO:0000313" key="1">
    <source>
        <dbReference type="EMBL" id="KKN58016.1"/>
    </source>
</evidence>
<protein>
    <submittedName>
        <fullName evidence="1">Uncharacterized protein</fullName>
    </submittedName>
</protein>
<dbReference type="AlphaFoldDB" id="A0A0F9U9P7"/>
<proteinExistence type="predicted"/>
<sequence length="69" mass="7821">MAIDKRTVNNMLQAYLEEKDLDDDAIESIMKSLHKDVKKKEEDDGETIASHGTSCPRLSNKKGELLIEM</sequence>
<name>A0A0F9U9P7_9ZZZZ</name>
<dbReference type="EMBL" id="LAZR01000780">
    <property type="protein sequence ID" value="KKN58016.1"/>
    <property type="molecule type" value="Genomic_DNA"/>
</dbReference>
<reference evidence="1" key="1">
    <citation type="journal article" date="2015" name="Nature">
        <title>Complex archaea that bridge the gap between prokaryotes and eukaryotes.</title>
        <authorList>
            <person name="Spang A."/>
            <person name="Saw J.H."/>
            <person name="Jorgensen S.L."/>
            <person name="Zaremba-Niedzwiedzka K."/>
            <person name="Martijn J."/>
            <person name="Lind A.E."/>
            <person name="van Eijk R."/>
            <person name="Schleper C."/>
            <person name="Guy L."/>
            <person name="Ettema T.J."/>
        </authorList>
    </citation>
    <scope>NUCLEOTIDE SEQUENCE</scope>
</reference>
<organism evidence="1">
    <name type="scientific">marine sediment metagenome</name>
    <dbReference type="NCBI Taxonomy" id="412755"/>
    <lineage>
        <taxon>unclassified sequences</taxon>
        <taxon>metagenomes</taxon>
        <taxon>ecological metagenomes</taxon>
    </lineage>
</organism>
<gene>
    <name evidence="1" type="ORF">LCGC14_0556740</name>
</gene>
<comment type="caution">
    <text evidence="1">The sequence shown here is derived from an EMBL/GenBank/DDBJ whole genome shotgun (WGS) entry which is preliminary data.</text>
</comment>